<gene>
    <name evidence="2" type="ORF">A3Q56_05482</name>
</gene>
<evidence type="ECO:0000256" key="1">
    <source>
        <dbReference type="SAM" id="SignalP"/>
    </source>
</evidence>
<feature type="signal peptide" evidence="1">
    <location>
        <begin position="1"/>
        <end position="24"/>
    </location>
</feature>
<protein>
    <submittedName>
        <fullName evidence="2">Uncharacterized protein</fullName>
    </submittedName>
</protein>
<dbReference type="Proteomes" id="UP000078046">
    <property type="component" value="Unassembled WGS sequence"/>
</dbReference>
<evidence type="ECO:0000313" key="3">
    <source>
        <dbReference type="Proteomes" id="UP000078046"/>
    </source>
</evidence>
<evidence type="ECO:0000313" key="2">
    <source>
        <dbReference type="EMBL" id="OAF66792.1"/>
    </source>
</evidence>
<reference evidence="2 3" key="1">
    <citation type="submission" date="2016-04" db="EMBL/GenBank/DDBJ databases">
        <title>The genome of Intoshia linei affirms orthonectids as highly simplified spiralians.</title>
        <authorList>
            <person name="Mikhailov K.V."/>
            <person name="Slusarev G.S."/>
            <person name="Nikitin M.A."/>
            <person name="Logacheva M.D."/>
            <person name="Penin A."/>
            <person name="Aleoshin V."/>
            <person name="Panchin Y.V."/>
        </authorList>
    </citation>
    <scope>NUCLEOTIDE SEQUENCE [LARGE SCALE GENOMIC DNA]</scope>
    <source>
        <strain evidence="2">Intl2013</strain>
        <tissue evidence="2">Whole animal</tissue>
    </source>
</reference>
<feature type="chain" id="PRO_5008056769" evidence="1">
    <location>
        <begin position="25"/>
        <end position="134"/>
    </location>
</feature>
<accession>A0A177AZ78</accession>
<sequence length="134" mass="16023">MNYLNLLFTLWNIFVYSFLNGHEAHRKSEELYNLLNILSKTNKCCLIENAPKNCTYKKLVYSDLVYIKISIYCIAPTSEETYIAQYYPITHDMRYLETNYFLGYKRPFNSIRNPSKVPTRNKFDLCQTNQNYKL</sequence>
<organism evidence="2 3">
    <name type="scientific">Intoshia linei</name>
    <dbReference type="NCBI Taxonomy" id="1819745"/>
    <lineage>
        <taxon>Eukaryota</taxon>
        <taxon>Metazoa</taxon>
        <taxon>Spiralia</taxon>
        <taxon>Lophotrochozoa</taxon>
        <taxon>Mesozoa</taxon>
        <taxon>Orthonectida</taxon>
        <taxon>Rhopaluridae</taxon>
        <taxon>Intoshia</taxon>
    </lineage>
</organism>
<comment type="caution">
    <text evidence="2">The sequence shown here is derived from an EMBL/GenBank/DDBJ whole genome shotgun (WGS) entry which is preliminary data.</text>
</comment>
<name>A0A177AZ78_9BILA</name>
<keyword evidence="3" id="KW-1185">Reference proteome</keyword>
<proteinExistence type="predicted"/>
<dbReference type="EMBL" id="LWCA01000828">
    <property type="protein sequence ID" value="OAF66792.1"/>
    <property type="molecule type" value="Genomic_DNA"/>
</dbReference>
<keyword evidence="1" id="KW-0732">Signal</keyword>
<dbReference type="AlphaFoldDB" id="A0A177AZ78"/>